<gene>
    <name evidence="3" type="ordered locus">Dalk_1097</name>
</gene>
<dbReference type="InterPro" id="IPR051199">
    <property type="entry name" value="LPS_LOS_Heptosyltrfase"/>
</dbReference>
<keyword evidence="2 3" id="KW-0808">Transferase</keyword>
<dbReference type="SUPFAM" id="SSF53756">
    <property type="entry name" value="UDP-Glycosyltransferase/glycogen phosphorylase"/>
    <property type="match status" value="1"/>
</dbReference>
<dbReference type="EMBL" id="CP001322">
    <property type="protein sequence ID" value="ACL02800.1"/>
    <property type="molecule type" value="Genomic_DNA"/>
</dbReference>
<evidence type="ECO:0000256" key="1">
    <source>
        <dbReference type="ARBA" id="ARBA00022676"/>
    </source>
</evidence>
<evidence type="ECO:0000313" key="3">
    <source>
        <dbReference type="EMBL" id="ACL02800.1"/>
    </source>
</evidence>
<dbReference type="HOGENOM" id="CLU_038371_4_0_7"/>
<dbReference type="CDD" id="cd03789">
    <property type="entry name" value="GT9_LPS_heptosyltransferase"/>
    <property type="match status" value="1"/>
</dbReference>
<reference evidence="3 4" key="1">
    <citation type="journal article" date="2012" name="Environ. Microbiol.">
        <title>The genome sequence of Desulfatibacillum alkenivorans AK-01: a blueprint for anaerobic alkane oxidation.</title>
        <authorList>
            <person name="Callaghan A.V."/>
            <person name="Morris B.E."/>
            <person name="Pereira I.A."/>
            <person name="McInerney M.J."/>
            <person name="Austin R.N."/>
            <person name="Groves J.T."/>
            <person name="Kukor J.J."/>
            <person name="Suflita J.M."/>
            <person name="Young L.Y."/>
            <person name="Zylstra G.J."/>
            <person name="Wawrik B."/>
        </authorList>
    </citation>
    <scope>NUCLEOTIDE SEQUENCE [LARGE SCALE GENOMIC DNA]</scope>
    <source>
        <strain evidence="3 4">AK-01</strain>
    </source>
</reference>
<dbReference type="GO" id="GO:0009244">
    <property type="term" value="P:lipopolysaccharide core region biosynthetic process"/>
    <property type="evidence" value="ECO:0007669"/>
    <property type="project" value="TreeGrafter"/>
</dbReference>
<dbReference type="PANTHER" id="PTHR30160:SF23">
    <property type="match status" value="1"/>
</dbReference>
<dbReference type="Gene3D" id="3.40.50.2000">
    <property type="entry name" value="Glycogen Phosphorylase B"/>
    <property type="match status" value="1"/>
</dbReference>
<accession>B8F954</accession>
<dbReference type="InterPro" id="IPR002201">
    <property type="entry name" value="Glyco_trans_9"/>
</dbReference>
<dbReference type="PANTHER" id="PTHR30160">
    <property type="entry name" value="TETRAACYLDISACCHARIDE 4'-KINASE-RELATED"/>
    <property type="match status" value="1"/>
</dbReference>
<dbReference type="eggNOG" id="COG0859">
    <property type="taxonomic scope" value="Bacteria"/>
</dbReference>
<dbReference type="CAZy" id="GT9">
    <property type="family name" value="Glycosyltransferase Family 9"/>
</dbReference>
<keyword evidence="4" id="KW-1185">Reference proteome</keyword>
<name>B8F954_DESAL</name>
<sequence>MNVLAIIQGALGDGVMALWGLQAVVEHTGCSLTLFCAPGLGALAKELGLAQAAFPVQSPEIASLYGPAPSPWVREQIQARDRVLVFSFSQDLFSAVQSLSNKAYSVPPRPQPGERVHVLDRMVERLQKAGLVDPKAGTSYSHRLHAFDLYARTKRPADAPVLLHPGSGSSRKNWPLKSFGNLFDALKEKGISGKLVLGPDDHGLERGLEAWTSNPEVLRPQSLLEFKDLLTASRAYAGNDSGATHVAAMLGMPTAALFGPSDPVRWRPVGPRVQVFRGECESAPCFETKEKNCRDGKCLDSIAPGEILAFLELAP</sequence>
<dbReference type="KEGG" id="dal:Dalk_1097"/>
<dbReference type="RefSeq" id="WP_012610238.1">
    <property type="nucleotide sequence ID" value="NC_011768.1"/>
</dbReference>
<dbReference type="Pfam" id="PF01075">
    <property type="entry name" value="Glyco_transf_9"/>
    <property type="match status" value="1"/>
</dbReference>
<evidence type="ECO:0000313" key="4">
    <source>
        <dbReference type="Proteomes" id="UP000000739"/>
    </source>
</evidence>
<keyword evidence="1" id="KW-0328">Glycosyltransferase</keyword>
<dbReference type="Proteomes" id="UP000000739">
    <property type="component" value="Chromosome"/>
</dbReference>
<organism evidence="3 4">
    <name type="scientific">Desulfatibacillum aliphaticivorans</name>
    <dbReference type="NCBI Taxonomy" id="218208"/>
    <lineage>
        <taxon>Bacteria</taxon>
        <taxon>Pseudomonadati</taxon>
        <taxon>Thermodesulfobacteriota</taxon>
        <taxon>Desulfobacteria</taxon>
        <taxon>Desulfobacterales</taxon>
        <taxon>Desulfatibacillaceae</taxon>
        <taxon>Desulfatibacillum</taxon>
    </lineage>
</organism>
<dbReference type="AlphaFoldDB" id="B8F954"/>
<proteinExistence type="predicted"/>
<evidence type="ECO:0000256" key="2">
    <source>
        <dbReference type="ARBA" id="ARBA00022679"/>
    </source>
</evidence>
<dbReference type="GO" id="GO:0008713">
    <property type="term" value="F:ADP-heptose-lipopolysaccharide heptosyltransferase activity"/>
    <property type="evidence" value="ECO:0007669"/>
    <property type="project" value="TreeGrafter"/>
</dbReference>
<protein>
    <submittedName>
        <fullName evidence="3">Glycosyl transferase family 9</fullName>
    </submittedName>
</protein>
<dbReference type="GO" id="GO:0005829">
    <property type="term" value="C:cytosol"/>
    <property type="evidence" value="ECO:0007669"/>
    <property type="project" value="TreeGrafter"/>
</dbReference>